<name>A0A2S6C025_9PEZI</name>
<dbReference type="EMBL" id="PNEN01001609">
    <property type="protein sequence ID" value="PPJ53080.1"/>
    <property type="molecule type" value="Genomic_DNA"/>
</dbReference>
<proteinExistence type="predicted"/>
<dbReference type="Proteomes" id="UP000237631">
    <property type="component" value="Unassembled WGS sequence"/>
</dbReference>
<accession>A0A2S6C025</accession>
<comment type="caution">
    <text evidence="1">The sequence shown here is derived from an EMBL/GenBank/DDBJ whole genome shotgun (WGS) entry which is preliminary data.</text>
</comment>
<gene>
    <name evidence="1" type="ORF">CBER1_11748</name>
</gene>
<evidence type="ECO:0000313" key="1">
    <source>
        <dbReference type="EMBL" id="PPJ53080.1"/>
    </source>
</evidence>
<protein>
    <submittedName>
        <fullName evidence="1">Uncharacterized protein</fullName>
    </submittedName>
</protein>
<evidence type="ECO:0000313" key="2">
    <source>
        <dbReference type="Proteomes" id="UP000237631"/>
    </source>
</evidence>
<reference evidence="2" key="1">
    <citation type="journal article" date="2017" name="bioRxiv">
        <title>Conservation of a gene cluster reveals novel cercosporin biosynthetic mechanisms and extends production to the genus Colletotrichum.</title>
        <authorList>
            <person name="de Jonge R."/>
            <person name="Ebert M.K."/>
            <person name="Huitt-Roehl C.R."/>
            <person name="Pal P."/>
            <person name="Suttle J.C."/>
            <person name="Spanner R.E."/>
            <person name="Neubauer J.D."/>
            <person name="Jurick W.M.II."/>
            <person name="Stott K.A."/>
            <person name="Secor G.A."/>
            <person name="Thomma B.P.H.J."/>
            <person name="Van de Peer Y."/>
            <person name="Townsend C.A."/>
            <person name="Bolton M.D."/>
        </authorList>
    </citation>
    <scope>NUCLEOTIDE SEQUENCE [LARGE SCALE GENOMIC DNA]</scope>
    <source>
        <strain evidence="2">CBS538.71</strain>
    </source>
</reference>
<organism evidence="1 2">
    <name type="scientific">Cercospora berteroae</name>
    <dbReference type="NCBI Taxonomy" id="357750"/>
    <lineage>
        <taxon>Eukaryota</taxon>
        <taxon>Fungi</taxon>
        <taxon>Dikarya</taxon>
        <taxon>Ascomycota</taxon>
        <taxon>Pezizomycotina</taxon>
        <taxon>Dothideomycetes</taxon>
        <taxon>Dothideomycetidae</taxon>
        <taxon>Mycosphaerellales</taxon>
        <taxon>Mycosphaerellaceae</taxon>
        <taxon>Cercospora</taxon>
    </lineage>
</organism>
<sequence length="189" mass="20734">MGIMALLRSTSSLQSLFLQGFPDQNTARLYSSLGASNLVSPVMQGGELSTAELCEILGHHSISLKRLTVVGVVPDAPVLDTKEWCTVLQKIGDDLQLDELNVRHAKCKDPDGWGPPGMHFFGVEHVYEFALRLPPLEMRQRLTELISNPLCGSVNFDTDDSLSDEDDSTLGGFIVTEHDSDLDSDFDVD</sequence>
<keyword evidence="2" id="KW-1185">Reference proteome</keyword>
<dbReference type="AlphaFoldDB" id="A0A2S6C025"/>